<evidence type="ECO:0000313" key="2">
    <source>
        <dbReference type="Proteomes" id="UP001242669"/>
    </source>
</evidence>
<sequence length="70" mass="7662">MPENNDPLQFTSADGETYKITLPASADDYATFSVHSSKDPDEVHVDVVFFPDELDDVAALFARAAKARTT</sequence>
<dbReference type="EMBL" id="OQ709212">
    <property type="protein sequence ID" value="WGH21130.1"/>
    <property type="molecule type" value="Genomic_DNA"/>
</dbReference>
<keyword evidence="2" id="KW-1185">Reference proteome</keyword>
<dbReference type="Proteomes" id="UP001242669">
    <property type="component" value="Segment"/>
</dbReference>
<proteinExistence type="predicted"/>
<evidence type="ECO:0000313" key="1">
    <source>
        <dbReference type="EMBL" id="WGH21130.1"/>
    </source>
</evidence>
<reference evidence="1 2" key="1">
    <citation type="submission" date="2023-03" db="EMBL/GenBank/DDBJ databases">
        <authorList>
            <person name="Madani L."/>
            <person name="Alsayadi S."/>
            <person name="Lapolice S."/>
            <person name="Ahluwalia T."/>
            <person name="Akman A."/>
            <person name="Alfadhli L.A."/>
            <person name="Alomar D."/>
            <person name="Ansari D."/>
            <person name="Dorfman E."/>
            <person name="El H.J."/>
            <person name="Fawagreh C."/>
            <person name="Patel J."/>
            <person name="Salama A.H."/>
            <person name="Setia G.N."/>
            <person name="Shahzada N."/>
            <person name="Tiukuvaara S."/>
            <person name="Elmi Y."/>
            <person name="Salaheddin T."/>
            <person name="Sarakbi R.J."/>
            <person name="Freitas J.W."/>
            <person name="Williams E.C."/>
            <person name="Baijal K."/>
            <person name="Wheaton K.A."/>
            <person name="Chan K."/>
            <person name="Rudner A.D."/>
            <person name="Mowry E.M."/>
            <person name="Garlena R.A."/>
            <person name="Russell D.A."/>
            <person name="Jacobs-Sera D."/>
            <person name="Hatfull G.F."/>
        </authorList>
    </citation>
    <scope>NUCLEOTIDE SEQUENCE [LARGE SCALE GENOMIC DNA]</scope>
</reference>
<accession>A0AAF0K175</accession>
<name>A0AAF0K175_9CAUD</name>
<gene>
    <name evidence="1" type="primary">57</name>
    <name evidence="1" type="ORF">SEA_CASSIA_57</name>
</gene>
<organism evidence="1 2">
    <name type="scientific">Arthrobacter phage Cassia</name>
    <dbReference type="NCBI Taxonomy" id="2927275"/>
    <lineage>
        <taxon>Viruses</taxon>
        <taxon>Duplodnaviria</taxon>
        <taxon>Heunggongvirae</taxon>
        <taxon>Uroviricota</taxon>
        <taxon>Caudoviricetes</taxon>
        <taxon>Casidaviridae</taxon>
        <taxon>Yangvirus</taxon>
        <taxon>Yangvirus cassia</taxon>
    </lineage>
</organism>
<protein>
    <submittedName>
        <fullName evidence="1">Uncharacterized protein</fullName>
    </submittedName>
</protein>